<feature type="compositionally biased region" description="Low complexity" evidence="9">
    <location>
        <begin position="303"/>
        <end position="313"/>
    </location>
</feature>
<keyword evidence="12" id="KW-1185">Reference proteome</keyword>
<accession>A0A2I0AVR2</accession>
<keyword evidence="3" id="KW-0805">Transcription regulation</keyword>
<dbReference type="InterPro" id="IPR051758">
    <property type="entry name" value="ERF/AP2-like"/>
</dbReference>
<evidence type="ECO:0000256" key="5">
    <source>
        <dbReference type="ARBA" id="ARBA00023159"/>
    </source>
</evidence>
<dbReference type="FunFam" id="3.30.730.10:FF:000001">
    <property type="entry name" value="Ethylene-responsive transcription factor 2"/>
    <property type="match status" value="1"/>
</dbReference>
<feature type="compositionally biased region" description="Low complexity" evidence="9">
    <location>
        <begin position="439"/>
        <end position="470"/>
    </location>
</feature>
<dbReference type="CDD" id="cd00018">
    <property type="entry name" value="AP2"/>
    <property type="match status" value="1"/>
</dbReference>
<keyword evidence="5" id="KW-0010">Activator</keyword>
<sequence length="477" mass="51097">MEGARKVGGGMQRGGSGEDGRRLKGKGVLQLETVTGRMVAERQAQAPAPVFSEAPAAFRPLKKIRSPDRYSSNPVSPSSSSSLPVLASASSSWTSPPIFPFACEASPSPAQSPVLPLFPSNQHYHQQQMISFSQNQSYPMGSFPTSSSSSPLLLREASSAIATTQQQLYSEQLLRYWSEVLNLSPRGHMMMMSRLAGQEGRGRSPSSLYSSLFRHPFRGVPAPAKLYRGVRQRHWGKWVAEIRLPRNRTRLWLGTFDTAEDAALAYDREAFKLRGENARLNFPNLFLGKSAAGDSSGVGGSREGASSSSSSISAPPTPDDPLPEPRGQRRHRPPDSVDGDRPGQTLLEKETKTDDAPSSKHEGSPLRESPVEPATATGTVMAGHCSAGTELVWSEAEEAWFSAWGPGSSLWDDIDGAGSLLFQSRLASVPEIPQEIANAAGEPATAPAQGTDAAAASSSSSPSSLSYPSSIFMWKDP</sequence>
<evidence type="ECO:0000256" key="3">
    <source>
        <dbReference type="ARBA" id="ARBA00023015"/>
    </source>
</evidence>
<feature type="region of interest" description="Disordered" evidence="9">
    <location>
        <begin position="292"/>
        <end position="372"/>
    </location>
</feature>
<dbReference type="GO" id="GO:0005634">
    <property type="term" value="C:nucleus"/>
    <property type="evidence" value="ECO:0007669"/>
    <property type="project" value="UniProtKB-SubCell"/>
</dbReference>
<gene>
    <name evidence="11" type="primary">ERF053</name>
    <name evidence="11" type="ORF">AXF42_Ash018073</name>
</gene>
<dbReference type="AlphaFoldDB" id="A0A2I0AVR2"/>
<feature type="compositionally biased region" description="Gly residues" evidence="9">
    <location>
        <begin position="1"/>
        <end position="15"/>
    </location>
</feature>
<evidence type="ECO:0000256" key="8">
    <source>
        <dbReference type="ARBA" id="ARBA00024343"/>
    </source>
</evidence>
<keyword evidence="6" id="KW-0804">Transcription</keyword>
<dbReference type="InterPro" id="IPR001471">
    <property type="entry name" value="AP2/ERF_dom"/>
</dbReference>
<dbReference type="Gene3D" id="3.30.730.10">
    <property type="entry name" value="AP2/ERF domain"/>
    <property type="match status" value="1"/>
</dbReference>
<dbReference type="PROSITE" id="PS51032">
    <property type="entry name" value="AP2_ERF"/>
    <property type="match status" value="1"/>
</dbReference>
<organism evidence="11 12">
    <name type="scientific">Apostasia shenzhenica</name>
    <dbReference type="NCBI Taxonomy" id="1088818"/>
    <lineage>
        <taxon>Eukaryota</taxon>
        <taxon>Viridiplantae</taxon>
        <taxon>Streptophyta</taxon>
        <taxon>Embryophyta</taxon>
        <taxon>Tracheophyta</taxon>
        <taxon>Spermatophyta</taxon>
        <taxon>Magnoliopsida</taxon>
        <taxon>Liliopsida</taxon>
        <taxon>Asparagales</taxon>
        <taxon>Orchidaceae</taxon>
        <taxon>Apostasioideae</taxon>
        <taxon>Apostasia</taxon>
    </lineage>
</organism>
<evidence type="ECO:0000259" key="10">
    <source>
        <dbReference type="PROSITE" id="PS51032"/>
    </source>
</evidence>
<evidence type="ECO:0000256" key="1">
    <source>
        <dbReference type="ARBA" id="ARBA00004123"/>
    </source>
</evidence>
<proteinExistence type="inferred from homology"/>
<keyword evidence="2" id="KW-0936">Ethylene signaling pathway</keyword>
<evidence type="ECO:0000256" key="7">
    <source>
        <dbReference type="ARBA" id="ARBA00023242"/>
    </source>
</evidence>
<evidence type="ECO:0000313" key="12">
    <source>
        <dbReference type="Proteomes" id="UP000236161"/>
    </source>
</evidence>
<dbReference type="InterPro" id="IPR016177">
    <property type="entry name" value="DNA-bd_dom_sf"/>
</dbReference>
<evidence type="ECO:0000313" key="11">
    <source>
        <dbReference type="EMBL" id="PKA59606.1"/>
    </source>
</evidence>
<name>A0A2I0AVR2_9ASPA</name>
<dbReference type="OrthoDB" id="771648at2759"/>
<feature type="region of interest" description="Disordered" evidence="9">
    <location>
        <begin position="1"/>
        <end position="27"/>
    </location>
</feature>
<dbReference type="GO" id="GO:0003700">
    <property type="term" value="F:DNA-binding transcription factor activity"/>
    <property type="evidence" value="ECO:0007669"/>
    <property type="project" value="InterPro"/>
</dbReference>
<reference evidence="11 12" key="1">
    <citation type="journal article" date="2017" name="Nature">
        <title>The Apostasia genome and the evolution of orchids.</title>
        <authorList>
            <person name="Zhang G.Q."/>
            <person name="Liu K.W."/>
            <person name="Li Z."/>
            <person name="Lohaus R."/>
            <person name="Hsiao Y.Y."/>
            <person name="Niu S.C."/>
            <person name="Wang J.Y."/>
            <person name="Lin Y.C."/>
            <person name="Xu Q."/>
            <person name="Chen L.J."/>
            <person name="Yoshida K."/>
            <person name="Fujiwara S."/>
            <person name="Wang Z.W."/>
            <person name="Zhang Y.Q."/>
            <person name="Mitsuda N."/>
            <person name="Wang M."/>
            <person name="Liu G.H."/>
            <person name="Pecoraro L."/>
            <person name="Huang H.X."/>
            <person name="Xiao X.J."/>
            <person name="Lin M."/>
            <person name="Wu X.Y."/>
            <person name="Wu W.L."/>
            <person name="Chen Y.Y."/>
            <person name="Chang S.B."/>
            <person name="Sakamoto S."/>
            <person name="Ohme-Takagi M."/>
            <person name="Yagi M."/>
            <person name="Zeng S.J."/>
            <person name="Shen C.Y."/>
            <person name="Yeh C.M."/>
            <person name="Luo Y.B."/>
            <person name="Tsai W.C."/>
            <person name="Van de Peer Y."/>
            <person name="Liu Z.J."/>
        </authorList>
    </citation>
    <scope>NUCLEOTIDE SEQUENCE [LARGE SCALE GENOMIC DNA]</scope>
    <source>
        <strain evidence="12">cv. Shenzhen</strain>
        <tissue evidence="11">Stem</tissue>
    </source>
</reference>
<dbReference type="SMART" id="SM00380">
    <property type="entry name" value="AP2"/>
    <property type="match status" value="1"/>
</dbReference>
<comment type="subcellular location">
    <subcellularLocation>
        <location evidence="1">Nucleus</location>
    </subcellularLocation>
</comment>
<dbReference type="Pfam" id="PF00847">
    <property type="entry name" value="AP2"/>
    <property type="match status" value="1"/>
</dbReference>
<keyword evidence="4" id="KW-0238">DNA-binding</keyword>
<evidence type="ECO:0000256" key="9">
    <source>
        <dbReference type="SAM" id="MobiDB-lite"/>
    </source>
</evidence>
<feature type="compositionally biased region" description="Basic and acidic residues" evidence="9">
    <location>
        <begin position="333"/>
        <end position="365"/>
    </location>
</feature>
<dbReference type="Proteomes" id="UP000236161">
    <property type="component" value="Unassembled WGS sequence"/>
</dbReference>
<comment type="similarity">
    <text evidence="8">Belongs to the AP2/ERF transcription factor family. ERF subfamily.</text>
</comment>
<evidence type="ECO:0000256" key="6">
    <source>
        <dbReference type="ARBA" id="ARBA00023163"/>
    </source>
</evidence>
<dbReference type="PRINTS" id="PR00367">
    <property type="entry name" value="ETHRSPELEMNT"/>
</dbReference>
<dbReference type="EMBL" id="KZ451947">
    <property type="protein sequence ID" value="PKA59606.1"/>
    <property type="molecule type" value="Genomic_DNA"/>
</dbReference>
<dbReference type="GO" id="GO:0000976">
    <property type="term" value="F:transcription cis-regulatory region binding"/>
    <property type="evidence" value="ECO:0007669"/>
    <property type="project" value="UniProtKB-ARBA"/>
</dbReference>
<protein>
    <submittedName>
        <fullName evidence="11">Ethylene-responsive transcription factor ERF053</fullName>
    </submittedName>
</protein>
<evidence type="ECO:0000256" key="4">
    <source>
        <dbReference type="ARBA" id="ARBA00023125"/>
    </source>
</evidence>
<keyword evidence="7" id="KW-0539">Nucleus</keyword>
<dbReference type="PANTHER" id="PTHR31657">
    <property type="entry name" value="ETHYLENE-RESPONSIVE TRANSCRIPTION FACTOR ERF061"/>
    <property type="match status" value="1"/>
</dbReference>
<feature type="domain" description="AP2/ERF" evidence="10">
    <location>
        <begin position="226"/>
        <end position="283"/>
    </location>
</feature>
<dbReference type="PANTHER" id="PTHR31657:SF19">
    <property type="entry name" value="ETHYLENE-RESPONSIVE TRANSCRIPTION FACTOR ERF053"/>
    <property type="match status" value="1"/>
</dbReference>
<dbReference type="SUPFAM" id="SSF54171">
    <property type="entry name" value="DNA-binding domain"/>
    <property type="match status" value="1"/>
</dbReference>
<feature type="region of interest" description="Disordered" evidence="9">
    <location>
        <begin position="439"/>
        <end position="477"/>
    </location>
</feature>
<dbReference type="InterPro" id="IPR036955">
    <property type="entry name" value="AP2/ERF_dom_sf"/>
</dbReference>
<dbReference type="GO" id="GO:0009873">
    <property type="term" value="P:ethylene-activated signaling pathway"/>
    <property type="evidence" value="ECO:0007669"/>
    <property type="project" value="UniProtKB-KW"/>
</dbReference>
<evidence type="ECO:0000256" key="2">
    <source>
        <dbReference type="ARBA" id="ARBA00022745"/>
    </source>
</evidence>
<dbReference type="STRING" id="1088818.A0A2I0AVR2"/>